<name>A0A9P0MEL2_ACAOB</name>
<proteinExistence type="predicted"/>
<evidence type="ECO:0000313" key="1">
    <source>
        <dbReference type="EMBL" id="CAH2012773.1"/>
    </source>
</evidence>
<dbReference type="AlphaFoldDB" id="A0A9P0MEL2"/>
<evidence type="ECO:0000313" key="2">
    <source>
        <dbReference type="Proteomes" id="UP001152888"/>
    </source>
</evidence>
<dbReference type="EMBL" id="CAKOFQ010008218">
    <property type="protein sequence ID" value="CAH2012773.1"/>
    <property type="molecule type" value="Genomic_DNA"/>
</dbReference>
<reference evidence="1" key="1">
    <citation type="submission" date="2022-03" db="EMBL/GenBank/DDBJ databases">
        <authorList>
            <person name="Sayadi A."/>
        </authorList>
    </citation>
    <scope>NUCLEOTIDE SEQUENCE</scope>
</reference>
<protein>
    <submittedName>
        <fullName evidence="1">Uncharacterized protein</fullName>
    </submittedName>
</protein>
<sequence length="77" mass="8552">MTYYSSNLTLASSLSFSTARLVCWCRCRYGLFIFELFRVLVPEEVEVQAVLSAVVKNDAVPSEGSTHVLSSYHDIGS</sequence>
<accession>A0A9P0MEL2</accession>
<gene>
    <name evidence="1" type="ORF">ACAOBT_LOCUS33007</name>
</gene>
<keyword evidence="2" id="KW-1185">Reference proteome</keyword>
<dbReference type="Proteomes" id="UP001152888">
    <property type="component" value="Unassembled WGS sequence"/>
</dbReference>
<comment type="caution">
    <text evidence="1">The sequence shown here is derived from an EMBL/GenBank/DDBJ whole genome shotgun (WGS) entry which is preliminary data.</text>
</comment>
<organism evidence="1 2">
    <name type="scientific">Acanthoscelides obtectus</name>
    <name type="common">Bean weevil</name>
    <name type="synonym">Bruchus obtectus</name>
    <dbReference type="NCBI Taxonomy" id="200917"/>
    <lineage>
        <taxon>Eukaryota</taxon>
        <taxon>Metazoa</taxon>
        <taxon>Ecdysozoa</taxon>
        <taxon>Arthropoda</taxon>
        <taxon>Hexapoda</taxon>
        <taxon>Insecta</taxon>
        <taxon>Pterygota</taxon>
        <taxon>Neoptera</taxon>
        <taxon>Endopterygota</taxon>
        <taxon>Coleoptera</taxon>
        <taxon>Polyphaga</taxon>
        <taxon>Cucujiformia</taxon>
        <taxon>Chrysomeloidea</taxon>
        <taxon>Chrysomelidae</taxon>
        <taxon>Bruchinae</taxon>
        <taxon>Bruchini</taxon>
        <taxon>Acanthoscelides</taxon>
    </lineage>
</organism>